<accession>A0A812MH02</accession>
<proteinExistence type="predicted"/>
<dbReference type="AlphaFoldDB" id="A0A812MH02"/>
<reference evidence="1" key="1">
    <citation type="submission" date="2021-02" db="EMBL/GenBank/DDBJ databases">
        <authorList>
            <person name="Dougan E. K."/>
            <person name="Rhodes N."/>
            <person name="Thang M."/>
            <person name="Chan C."/>
        </authorList>
    </citation>
    <scope>NUCLEOTIDE SEQUENCE</scope>
</reference>
<keyword evidence="2" id="KW-1185">Reference proteome</keyword>
<dbReference type="Proteomes" id="UP000649617">
    <property type="component" value="Unassembled WGS sequence"/>
</dbReference>
<evidence type="ECO:0000313" key="1">
    <source>
        <dbReference type="EMBL" id="CAE7265579.1"/>
    </source>
</evidence>
<organism evidence="1 2">
    <name type="scientific">Symbiodinium pilosum</name>
    <name type="common">Dinoflagellate</name>
    <dbReference type="NCBI Taxonomy" id="2952"/>
    <lineage>
        <taxon>Eukaryota</taxon>
        <taxon>Sar</taxon>
        <taxon>Alveolata</taxon>
        <taxon>Dinophyceae</taxon>
        <taxon>Suessiales</taxon>
        <taxon>Symbiodiniaceae</taxon>
        <taxon>Symbiodinium</taxon>
    </lineage>
</organism>
<dbReference type="OrthoDB" id="447165at2759"/>
<comment type="caution">
    <text evidence="1">The sequence shown here is derived from an EMBL/GenBank/DDBJ whole genome shotgun (WGS) entry which is preliminary data.</text>
</comment>
<evidence type="ECO:0000313" key="2">
    <source>
        <dbReference type="Proteomes" id="UP000649617"/>
    </source>
</evidence>
<protein>
    <submittedName>
        <fullName evidence="1">Uncharacterized protein</fullName>
    </submittedName>
</protein>
<gene>
    <name evidence="1" type="ORF">SPIL2461_LOCUS5722</name>
</gene>
<dbReference type="EMBL" id="CAJNIZ010008234">
    <property type="protein sequence ID" value="CAE7265579.1"/>
    <property type="molecule type" value="Genomic_DNA"/>
</dbReference>
<name>A0A812MH02_SYMPI</name>
<sequence length="119" mass="13992">MLKNAAKQRIRRMVAPKKKRSDLEAPAWMRDRWNKGTAEKDEMADVLQQVNWSKERFISELYRIIVKKVVIEIAKDQGWYSECQMKSELKWSSQRISGAVAMCNKTPATHIRSAWLRLL</sequence>